<organism evidence="2 3">
    <name type="scientific">Allisonella histaminiformans</name>
    <dbReference type="NCBI Taxonomy" id="209880"/>
    <lineage>
        <taxon>Bacteria</taxon>
        <taxon>Bacillati</taxon>
        <taxon>Bacillota</taxon>
        <taxon>Negativicutes</taxon>
        <taxon>Veillonellales</taxon>
        <taxon>Veillonellaceae</taxon>
        <taxon>Allisonella</taxon>
    </lineage>
</organism>
<dbReference type="EMBL" id="FMXA01000008">
    <property type="protein sequence ID" value="SDA48065.1"/>
    <property type="molecule type" value="Genomic_DNA"/>
</dbReference>
<evidence type="ECO:0000313" key="2">
    <source>
        <dbReference type="EMBL" id="SDA48065.1"/>
    </source>
</evidence>
<reference evidence="2 3" key="1">
    <citation type="submission" date="2016-10" db="EMBL/GenBank/DDBJ databases">
        <authorList>
            <person name="de Groot N.N."/>
        </authorList>
    </citation>
    <scope>NUCLEOTIDE SEQUENCE [LARGE SCALE GENOMIC DNA]</scope>
    <source>
        <strain evidence="2 3">DSM 15230</strain>
    </source>
</reference>
<dbReference type="AlphaFoldDB" id="A0A1G5VSN9"/>
<dbReference type="GeneID" id="87755847"/>
<feature type="compositionally biased region" description="Basic and acidic residues" evidence="1">
    <location>
        <begin position="59"/>
        <end position="71"/>
    </location>
</feature>
<evidence type="ECO:0000313" key="3">
    <source>
        <dbReference type="Proteomes" id="UP000199689"/>
    </source>
</evidence>
<protein>
    <submittedName>
        <fullName evidence="2">Uncharacterized protein</fullName>
    </submittedName>
</protein>
<dbReference type="Proteomes" id="UP000199689">
    <property type="component" value="Unassembled WGS sequence"/>
</dbReference>
<name>A0A1G5VSN9_9FIRM</name>
<sequence>MEQISHDDRLILQLIERLTRMKTKLDTMLVALEKSNERFMAIDESFMDLTDRITQVESEASRPDEVVKGKDDDNDETGN</sequence>
<dbReference type="RefSeq" id="WP_091364130.1">
    <property type="nucleotide sequence ID" value="NZ_FMXA01000008.1"/>
</dbReference>
<accession>A0A1G5VSN9</accession>
<keyword evidence="3" id="KW-1185">Reference proteome</keyword>
<gene>
    <name evidence="2" type="ORF">SAMN02910343_00817</name>
</gene>
<evidence type="ECO:0000256" key="1">
    <source>
        <dbReference type="SAM" id="MobiDB-lite"/>
    </source>
</evidence>
<feature type="region of interest" description="Disordered" evidence="1">
    <location>
        <begin position="56"/>
        <end position="79"/>
    </location>
</feature>
<proteinExistence type="predicted"/>
<dbReference type="STRING" id="209880.SAMN02910343_00817"/>